<feature type="domain" description="U-box" evidence="3">
    <location>
        <begin position="534"/>
        <end position="611"/>
    </location>
</feature>
<dbReference type="InterPro" id="IPR036869">
    <property type="entry name" value="J_dom_sf"/>
</dbReference>
<feature type="compositionally biased region" description="Basic and acidic residues" evidence="1">
    <location>
        <begin position="407"/>
        <end position="422"/>
    </location>
</feature>
<comment type="caution">
    <text evidence="4">The sequence shown here is derived from an EMBL/GenBank/DDBJ whole genome shotgun (WGS) entry which is preliminary data.</text>
</comment>
<dbReference type="SMART" id="SM00271">
    <property type="entry name" value="DnaJ"/>
    <property type="match status" value="1"/>
</dbReference>
<organism evidence="4 5">
    <name type="scientific">Cyclotella cryptica</name>
    <dbReference type="NCBI Taxonomy" id="29204"/>
    <lineage>
        <taxon>Eukaryota</taxon>
        <taxon>Sar</taxon>
        <taxon>Stramenopiles</taxon>
        <taxon>Ochrophyta</taxon>
        <taxon>Bacillariophyta</taxon>
        <taxon>Coscinodiscophyceae</taxon>
        <taxon>Thalassiosirophycidae</taxon>
        <taxon>Stephanodiscales</taxon>
        <taxon>Stephanodiscaceae</taxon>
        <taxon>Cyclotella</taxon>
    </lineage>
</organism>
<evidence type="ECO:0000259" key="2">
    <source>
        <dbReference type="PROSITE" id="PS50076"/>
    </source>
</evidence>
<dbReference type="Pfam" id="PF00226">
    <property type="entry name" value="DnaJ"/>
    <property type="match status" value="1"/>
</dbReference>
<dbReference type="PANTHER" id="PTHR46573:SF1">
    <property type="entry name" value="WD REPEAT, SAM AND U-BOX DOMAIN-CONTAINING PROTEIN 1"/>
    <property type="match status" value="1"/>
</dbReference>
<name>A0ABD3QZK7_9STRA</name>
<dbReference type="CDD" id="cd16655">
    <property type="entry name" value="RING-Ubox_WDSUB1-like"/>
    <property type="match status" value="1"/>
</dbReference>
<keyword evidence="5" id="KW-1185">Reference proteome</keyword>
<dbReference type="SUPFAM" id="SSF46565">
    <property type="entry name" value="Chaperone J-domain"/>
    <property type="match status" value="1"/>
</dbReference>
<dbReference type="PANTHER" id="PTHR46573">
    <property type="entry name" value="WD REPEAT, SAM AND U-BOX DOMAIN-CONTAINING PROTEIN 1"/>
    <property type="match status" value="1"/>
</dbReference>
<feature type="region of interest" description="Disordered" evidence="1">
    <location>
        <begin position="290"/>
        <end position="537"/>
    </location>
</feature>
<dbReference type="PROSITE" id="PS51698">
    <property type="entry name" value="U_BOX"/>
    <property type="match status" value="1"/>
</dbReference>
<evidence type="ECO:0000313" key="4">
    <source>
        <dbReference type="EMBL" id="KAL3805026.1"/>
    </source>
</evidence>
<accession>A0ABD3QZK7</accession>
<feature type="compositionally biased region" description="Low complexity" evidence="1">
    <location>
        <begin position="509"/>
        <end position="534"/>
    </location>
</feature>
<feature type="compositionally biased region" description="Low complexity" evidence="1">
    <location>
        <begin position="472"/>
        <end position="486"/>
    </location>
</feature>
<evidence type="ECO:0000259" key="3">
    <source>
        <dbReference type="PROSITE" id="PS51698"/>
    </source>
</evidence>
<feature type="domain" description="J" evidence="2">
    <location>
        <begin position="138"/>
        <end position="223"/>
    </location>
</feature>
<dbReference type="SUPFAM" id="SSF57850">
    <property type="entry name" value="RING/U-box"/>
    <property type="match status" value="1"/>
</dbReference>
<dbReference type="Pfam" id="PF04564">
    <property type="entry name" value="U-box"/>
    <property type="match status" value="1"/>
</dbReference>
<feature type="compositionally biased region" description="Polar residues" evidence="1">
    <location>
        <begin position="322"/>
        <end position="336"/>
    </location>
</feature>
<dbReference type="InterPro" id="IPR001623">
    <property type="entry name" value="DnaJ_domain"/>
</dbReference>
<gene>
    <name evidence="4" type="ORF">HJC23_003254</name>
</gene>
<feature type="compositionally biased region" description="Polar residues" evidence="1">
    <location>
        <begin position="437"/>
        <end position="464"/>
    </location>
</feature>
<dbReference type="EMBL" id="JABMIG020000004">
    <property type="protein sequence ID" value="KAL3805026.1"/>
    <property type="molecule type" value="Genomic_DNA"/>
</dbReference>
<dbReference type="CDD" id="cd06257">
    <property type="entry name" value="DnaJ"/>
    <property type="match status" value="1"/>
</dbReference>
<evidence type="ECO:0000313" key="5">
    <source>
        <dbReference type="Proteomes" id="UP001516023"/>
    </source>
</evidence>
<proteinExistence type="predicted"/>
<dbReference type="InterPro" id="IPR052085">
    <property type="entry name" value="WD-SAM-U-box"/>
</dbReference>
<evidence type="ECO:0000256" key="1">
    <source>
        <dbReference type="SAM" id="MobiDB-lite"/>
    </source>
</evidence>
<dbReference type="Gene3D" id="3.30.40.10">
    <property type="entry name" value="Zinc/RING finger domain, C3HC4 (zinc finger)"/>
    <property type="match status" value="1"/>
</dbReference>
<dbReference type="Proteomes" id="UP001516023">
    <property type="component" value="Unassembled WGS sequence"/>
</dbReference>
<dbReference type="InterPro" id="IPR013083">
    <property type="entry name" value="Znf_RING/FYVE/PHD"/>
</dbReference>
<protein>
    <recommendedName>
        <fullName evidence="6">J domain-containing protein</fullName>
    </recommendedName>
</protein>
<dbReference type="Gene3D" id="1.10.287.110">
    <property type="entry name" value="DnaJ domain"/>
    <property type="match status" value="1"/>
</dbReference>
<sequence length="785" mass="88283">MQTVGVWSPRLPCSVYYTRYLLHASHLYEKDLCQCWSDLANTFRFCVVLLFIPLESNNRAFVVSVDVPPPQSVSAPFGQHPPSTCIGSTPDQRHWPSIPSTNRSPFLCTEHHQSTDKPSTHPNTMPPFFDERGDPALSPFTVLNLPTTATEPEIKKAYRTAMLQLHPDKLPANLSESEIAAVTEKFHNVKDAYEFLTNPQYLTARRLYQAKMASRRAEYERREAFLRRAGSSTTTGTAAWSTRTRMTEAAAPPSYYKMPDKRSAAYKTNNNNNYAPPQYSRYYNTTTTASHAVDPTRYHSRSKSRNAPRSTRTRAGYASDGNVRTTKSFRETSTSAYHRGSGPRKTRRSADHPPPPQTTRPGRSDKYQPPKEDMAADPRRTRAKSEPRRRHKSRDCGGSGTTTAESGDDRARFDDRKDESHVYVKKRSNGVGGGKTSFHTTATANPNSNARRETSFQNSTNTRRTAPPATGRGRQAHSSSSPSSQRQRQRYRAKSAPARCSAPEKKNHSNGNNNNNNKASSDNGNSNSNNNNNKLPKEFYCPLSKRIMKDPVVDPDGNAYEREAIERWLRVQSSSPITNGFLTVEMLRPSKDLKSRIYKVVGKPRSKSQSRAQSRSDTRSSSPNQNQSNNDYVSGRVLVDSYLREISSKSKLSVSLDGMGICAFSYRKITFVIEVPILPNAGFMVYSSFDARSVDRTMLSRKIDAWNKWLADIKSASRVSHVMAGNKTVFSLKGSERDMMKCEVFQKTLEYFVEMSLKLHNILHPEETKNIDNVCLTTRPPVCVA</sequence>
<feature type="region of interest" description="Disordered" evidence="1">
    <location>
        <begin position="600"/>
        <end position="631"/>
    </location>
</feature>
<dbReference type="PRINTS" id="PR00625">
    <property type="entry name" value="JDOMAIN"/>
</dbReference>
<dbReference type="InterPro" id="IPR003613">
    <property type="entry name" value="Ubox_domain"/>
</dbReference>
<dbReference type="PROSITE" id="PS50076">
    <property type="entry name" value="DNAJ_2"/>
    <property type="match status" value="1"/>
</dbReference>
<dbReference type="SMART" id="SM00504">
    <property type="entry name" value="Ubox"/>
    <property type="match status" value="1"/>
</dbReference>
<feature type="compositionally biased region" description="Basic and acidic residues" evidence="1">
    <location>
        <begin position="362"/>
        <end position="386"/>
    </location>
</feature>
<reference evidence="4 5" key="1">
    <citation type="journal article" date="2020" name="G3 (Bethesda)">
        <title>Improved Reference Genome for Cyclotella cryptica CCMP332, a Model for Cell Wall Morphogenesis, Salinity Adaptation, and Lipid Production in Diatoms (Bacillariophyta).</title>
        <authorList>
            <person name="Roberts W.R."/>
            <person name="Downey K.M."/>
            <person name="Ruck E.C."/>
            <person name="Traller J.C."/>
            <person name="Alverson A.J."/>
        </authorList>
    </citation>
    <scope>NUCLEOTIDE SEQUENCE [LARGE SCALE GENOMIC DNA]</scope>
    <source>
        <strain evidence="4 5">CCMP332</strain>
    </source>
</reference>
<evidence type="ECO:0008006" key="6">
    <source>
        <dbReference type="Google" id="ProtNLM"/>
    </source>
</evidence>
<dbReference type="AlphaFoldDB" id="A0ABD3QZK7"/>
<feature type="compositionally biased region" description="Low complexity" evidence="1">
    <location>
        <begin position="609"/>
        <end position="630"/>
    </location>
</feature>